<organism evidence="1 2">
    <name type="scientific">Plantactinospora veratri</name>
    <dbReference type="NCBI Taxonomy" id="1436122"/>
    <lineage>
        <taxon>Bacteria</taxon>
        <taxon>Bacillati</taxon>
        <taxon>Actinomycetota</taxon>
        <taxon>Actinomycetes</taxon>
        <taxon>Micromonosporales</taxon>
        <taxon>Micromonosporaceae</taxon>
        <taxon>Plantactinospora</taxon>
    </lineage>
</organism>
<dbReference type="EMBL" id="JAZGQL010000029">
    <property type="protein sequence ID" value="MEE6310915.1"/>
    <property type="molecule type" value="Genomic_DNA"/>
</dbReference>
<evidence type="ECO:0000313" key="1">
    <source>
        <dbReference type="EMBL" id="MEE6310915.1"/>
    </source>
</evidence>
<gene>
    <name evidence="1" type="ORF">V1634_29150</name>
</gene>
<protein>
    <recommendedName>
        <fullName evidence="3">DNA-binding protein</fullName>
    </recommendedName>
</protein>
<evidence type="ECO:0008006" key="3">
    <source>
        <dbReference type="Google" id="ProtNLM"/>
    </source>
</evidence>
<keyword evidence="2" id="KW-1185">Reference proteome</keyword>
<dbReference type="RefSeq" id="WP_331210937.1">
    <property type="nucleotide sequence ID" value="NZ_JAZGQL010000029.1"/>
</dbReference>
<sequence>MDLVGVAEIRDMLGGISRQRVNVITNAKGFPDPVARLAMGKVWRRRDVARWIAEHRPDLTAD</sequence>
<proteinExistence type="predicted"/>
<name>A0ABU7SLS0_9ACTN</name>
<evidence type="ECO:0000313" key="2">
    <source>
        <dbReference type="Proteomes" id="UP001339911"/>
    </source>
</evidence>
<comment type="caution">
    <text evidence="1">The sequence shown here is derived from an EMBL/GenBank/DDBJ whole genome shotgun (WGS) entry which is preliminary data.</text>
</comment>
<accession>A0ABU7SLS0</accession>
<reference evidence="1 2" key="1">
    <citation type="submission" date="2024-01" db="EMBL/GenBank/DDBJ databases">
        <title>Genome insights into Plantactinospora veratri sp. nov.</title>
        <authorList>
            <person name="Wang L."/>
        </authorList>
    </citation>
    <scope>NUCLEOTIDE SEQUENCE [LARGE SCALE GENOMIC DNA]</scope>
    <source>
        <strain evidence="1 2">NEAU-FHS4</strain>
    </source>
</reference>
<dbReference type="Proteomes" id="UP001339911">
    <property type="component" value="Unassembled WGS sequence"/>
</dbReference>